<dbReference type="AlphaFoldDB" id="A0A1H7UDR5"/>
<gene>
    <name evidence="1" type="ORF">SAMN05444354_1103</name>
</gene>
<protein>
    <submittedName>
        <fullName evidence="1">Uncharacterized protein</fullName>
    </submittedName>
</protein>
<keyword evidence="2" id="KW-1185">Reference proteome</keyword>
<proteinExistence type="predicted"/>
<reference evidence="2" key="1">
    <citation type="submission" date="2016-10" db="EMBL/GenBank/DDBJ databases">
        <authorList>
            <person name="Varghese N."/>
            <person name="Submissions S."/>
        </authorList>
    </citation>
    <scope>NUCLEOTIDE SEQUENCE [LARGE SCALE GENOMIC DNA]</scope>
    <source>
        <strain evidence="2">DSM 17044</strain>
    </source>
</reference>
<organism evidence="1 2">
    <name type="scientific">Stigmatella aurantiaca</name>
    <dbReference type="NCBI Taxonomy" id="41"/>
    <lineage>
        <taxon>Bacteria</taxon>
        <taxon>Pseudomonadati</taxon>
        <taxon>Myxococcota</taxon>
        <taxon>Myxococcia</taxon>
        <taxon>Myxococcales</taxon>
        <taxon>Cystobacterineae</taxon>
        <taxon>Archangiaceae</taxon>
        <taxon>Stigmatella</taxon>
    </lineage>
</organism>
<evidence type="ECO:0000313" key="1">
    <source>
        <dbReference type="EMBL" id="SEL94969.1"/>
    </source>
</evidence>
<dbReference type="Proteomes" id="UP000182719">
    <property type="component" value="Unassembled WGS sequence"/>
</dbReference>
<name>A0A1H7UDR5_STIAU</name>
<evidence type="ECO:0000313" key="2">
    <source>
        <dbReference type="Proteomes" id="UP000182719"/>
    </source>
</evidence>
<accession>A0A1H7UDR5</accession>
<sequence length="54" mass="6422">MTYPLQSAYHQAITQEFRRQWGYGQGQPRPERLQQILIEVYSRYPIPQLIGMSP</sequence>
<dbReference type="EMBL" id="FOAP01000010">
    <property type="protein sequence ID" value="SEL94969.1"/>
    <property type="molecule type" value="Genomic_DNA"/>
</dbReference>